<dbReference type="PANTHER" id="PTHR36305:SF1">
    <property type="entry name" value="PHOSPHATIDYLGLYCEROPHOSPHATASE A"/>
    <property type="match status" value="1"/>
</dbReference>
<feature type="transmembrane region" description="Helical" evidence="1">
    <location>
        <begin position="136"/>
        <end position="158"/>
    </location>
</feature>
<dbReference type="PIRSF" id="PIRSF006162">
    <property type="entry name" value="PgpA"/>
    <property type="match status" value="1"/>
</dbReference>
<protein>
    <submittedName>
        <fullName evidence="3">Phosphatidylglycerophosphatase A</fullName>
    </submittedName>
</protein>
<evidence type="ECO:0000256" key="1">
    <source>
        <dbReference type="SAM" id="Phobius"/>
    </source>
</evidence>
<sequence length="160" mass="17974">MSLKDRIALFLATSFYLGKFPVAPGTVGTLGAIPFFLLYWNKGLTAQISITLSVIFIGIWASYEVSRMYNDKDPSFVSIDEVAGYMITMLGIDPSKLELNQALTYFILGFVIFRVVDIVKPPPIKMLEKYPMGVGIVVDDVMAGIYSWITLHSLIWIFKF</sequence>
<dbReference type="GO" id="GO:0006629">
    <property type="term" value="P:lipid metabolic process"/>
    <property type="evidence" value="ECO:0007669"/>
    <property type="project" value="InterPro"/>
</dbReference>
<keyword evidence="1" id="KW-0472">Membrane</keyword>
<dbReference type="GO" id="GO:0008962">
    <property type="term" value="F:phosphatidylglycerophosphatase activity"/>
    <property type="evidence" value="ECO:0007669"/>
    <property type="project" value="InterPro"/>
</dbReference>
<dbReference type="CDD" id="cd06971">
    <property type="entry name" value="PgpA"/>
    <property type="match status" value="1"/>
</dbReference>
<dbReference type="Proteomes" id="UP000885621">
    <property type="component" value="Unassembled WGS sequence"/>
</dbReference>
<feature type="transmembrane region" description="Helical" evidence="1">
    <location>
        <begin position="46"/>
        <end position="63"/>
    </location>
</feature>
<keyword evidence="1" id="KW-1133">Transmembrane helix</keyword>
<reference evidence="3" key="1">
    <citation type="journal article" date="2020" name="mSystems">
        <title>Genome- and Community-Level Interaction Insights into Carbon Utilization and Element Cycling Functions of Hydrothermarchaeota in Hydrothermal Sediment.</title>
        <authorList>
            <person name="Zhou Z."/>
            <person name="Liu Y."/>
            <person name="Xu W."/>
            <person name="Pan J."/>
            <person name="Luo Z.H."/>
            <person name="Li M."/>
        </authorList>
    </citation>
    <scope>NUCLEOTIDE SEQUENCE [LARGE SCALE GENOMIC DNA]</scope>
    <source>
        <strain evidence="3">SpSt-1257</strain>
    </source>
</reference>
<name>A0A832DRN9_9AQUI</name>
<dbReference type="AlphaFoldDB" id="A0A832DRN9"/>
<dbReference type="InterPro" id="IPR026037">
    <property type="entry name" value="PgpA"/>
</dbReference>
<keyword evidence="1" id="KW-0812">Transmembrane</keyword>
<evidence type="ECO:0000313" key="3">
    <source>
        <dbReference type="EMBL" id="HEV09111.1"/>
    </source>
</evidence>
<dbReference type="EMBL" id="DSFC01000102">
    <property type="protein sequence ID" value="HEV09111.1"/>
    <property type="molecule type" value="Genomic_DNA"/>
</dbReference>
<feature type="transmembrane region" description="Helical" evidence="1">
    <location>
        <begin position="99"/>
        <end position="116"/>
    </location>
</feature>
<comment type="caution">
    <text evidence="3">The sequence shown here is derived from an EMBL/GenBank/DDBJ whole genome shotgun (WGS) entry which is preliminary data.</text>
</comment>
<accession>A0A832DRN9</accession>
<dbReference type="InterPro" id="IPR036681">
    <property type="entry name" value="PgpA-like_sf"/>
</dbReference>
<dbReference type="SUPFAM" id="SSF101307">
    <property type="entry name" value="YutG-like"/>
    <property type="match status" value="1"/>
</dbReference>
<evidence type="ECO:0000259" key="2">
    <source>
        <dbReference type="Pfam" id="PF04608"/>
    </source>
</evidence>
<dbReference type="InterPro" id="IPR007686">
    <property type="entry name" value="YutG/PgpA"/>
</dbReference>
<dbReference type="PANTHER" id="PTHR36305">
    <property type="entry name" value="PHOSPHATIDYLGLYCEROPHOSPHATASE A"/>
    <property type="match status" value="1"/>
</dbReference>
<dbReference type="Pfam" id="PF04608">
    <property type="entry name" value="PgpA"/>
    <property type="match status" value="1"/>
</dbReference>
<gene>
    <name evidence="3" type="ORF">ENO34_01775</name>
</gene>
<organism evidence="3">
    <name type="scientific">Sulfurihydrogenibium azorense</name>
    <dbReference type="NCBI Taxonomy" id="309806"/>
    <lineage>
        <taxon>Bacteria</taxon>
        <taxon>Pseudomonadati</taxon>
        <taxon>Aquificota</taxon>
        <taxon>Aquificia</taxon>
        <taxon>Aquificales</taxon>
        <taxon>Hydrogenothermaceae</taxon>
        <taxon>Sulfurihydrogenibium</taxon>
    </lineage>
</organism>
<feature type="domain" description="YutG/PgpA" evidence="2">
    <location>
        <begin position="10"/>
        <end position="153"/>
    </location>
</feature>
<proteinExistence type="predicted"/>